<keyword evidence="2" id="KW-1133">Transmembrane helix</keyword>
<sequence>MNTSIPATNMHFLVFMVYTCSSASSMLKLVGYTREANIDHEEKQELKRQRKTLRRQKRKDRHALKNSAKSASAELEIFNLYQIDV</sequence>
<reference evidence="3" key="1">
    <citation type="submission" date="2023-04" db="EMBL/GenBank/DDBJ databases">
        <title>Ambrosiozyma monospora NBRC 1965.</title>
        <authorList>
            <person name="Ichikawa N."/>
            <person name="Sato H."/>
            <person name="Tonouchi N."/>
        </authorList>
    </citation>
    <scope>NUCLEOTIDE SEQUENCE</scope>
    <source>
        <strain evidence="3">NBRC 1965</strain>
    </source>
</reference>
<keyword evidence="2" id="KW-0472">Membrane</keyword>
<protein>
    <submittedName>
        <fullName evidence="3">Unnamed protein product</fullName>
    </submittedName>
</protein>
<accession>A0A9W6T237</accession>
<feature type="region of interest" description="Disordered" evidence="1">
    <location>
        <begin position="41"/>
        <end position="69"/>
    </location>
</feature>
<evidence type="ECO:0000256" key="1">
    <source>
        <dbReference type="SAM" id="MobiDB-lite"/>
    </source>
</evidence>
<name>A0A9W6T237_AMBMO</name>
<dbReference type="Proteomes" id="UP001165063">
    <property type="component" value="Unassembled WGS sequence"/>
</dbReference>
<dbReference type="EMBL" id="BSXU01010999">
    <property type="protein sequence ID" value="GME73666.1"/>
    <property type="molecule type" value="Genomic_DNA"/>
</dbReference>
<evidence type="ECO:0000313" key="4">
    <source>
        <dbReference type="Proteomes" id="UP001165063"/>
    </source>
</evidence>
<dbReference type="AlphaFoldDB" id="A0A9W6T237"/>
<proteinExistence type="predicted"/>
<feature type="transmembrane region" description="Helical" evidence="2">
    <location>
        <begin position="12"/>
        <end position="30"/>
    </location>
</feature>
<organism evidence="3 4">
    <name type="scientific">Ambrosiozyma monospora</name>
    <name type="common">Yeast</name>
    <name type="synonym">Endomycopsis monosporus</name>
    <dbReference type="NCBI Taxonomy" id="43982"/>
    <lineage>
        <taxon>Eukaryota</taxon>
        <taxon>Fungi</taxon>
        <taxon>Dikarya</taxon>
        <taxon>Ascomycota</taxon>
        <taxon>Saccharomycotina</taxon>
        <taxon>Pichiomycetes</taxon>
        <taxon>Pichiales</taxon>
        <taxon>Pichiaceae</taxon>
        <taxon>Ambrosiozyma</taxon>
    </lineage>
</organism>
<feature type="compositionally biased region" description="Basic residues" evidence="1">
    <location>
        <begin position="48"/>
        <end position="64"/>
    </location>
</feature>
<evidence type="ECO:0000256" key="2">
    <source>
        <dbReference type="SAM" id="Phobius"/>
    </source>
</evidence>
<keyword evidence="2" id="KW-0812">Transmembrane</keyword>
<gene>
    <name evidence="3" type="ORF">Amon01_000938200</name>
</gene>
<evidence type="ECO:0000313" key="3">
    <source>
        <dbReference type="EMBL" id="GME73666.1"/>
    </source>
</evidence>
<keyword evidence="4" id="KW-1185">Reference proteome</keyword>
<comment type="caution">
    <text evidence="3">The sequence shown here is derived from an EMBL/GenBank/DDBJ whole genome shotgun (WGS) entry which is preliminary data.</text>
</comment>